<feature type="transmembrane region" description="Helical" evidence="3">
    <location>
        <begin position="662"/>
        <end position="684"/>
    </location>
</feature>
<feature type="transmembrane region" description="Helical" evidence="3">
    <location>
        <begin position="637"/>
        <end position="656"/>
    </location>
</feature>
<feature type="transmembrane region" description="Helical" evidence="3">
    <location>
        <begin position="596"/>
        <end position="616"/>
    </location>
</feature>
<feature type="transmembrane region" description="Helical" evidence="3">
    <location>
        <begin position="823"/>
        <end position="844"/>
    </location>
</feature>
<feature type="transmembrane region" description="Helical" evidence="3">
    <location>
        <begin position="864"/>
        <end position="884"/>
    </location>
</feature>
<name>A0A226EEZ8_FOLCA</name>
<reference evidence="5 6" key="1">
    <citation type="submission" date="2015-12" db="EMBL/GenBank/DDBJ databases">
        <title>The genome of Folsomia candida.</title>
        <authorList>
            <person name="Faddeeva A."/>
            <person name="Derks M.F."/>
            <person name="Anvar Y."/>
            <person name="Smit S."/>
            <person name="Van Straalen N."/>
            <person name="Roelofs D."/>
        </authorList>
    </citation>
    <scope>NUCLEOTIDE SEQUENCE [LARGE SCALE GENOMIC DNA]</scope>
    <source>
        <strain evidence="5 6">VU population</strain>
        <tissue evidence="5">Whole body</tissue>
    </source>
</reference>
<gene>
    <name evidence="5" type="ORF">Fcan01_08998</name>
</gene>
<keyword evidence="1" id="KW-0863">Zinc-finger</keyword>
<feature type="transmembrane region" description="Helical" evidence="3">
    <location>
        <begin position="696"/>
        <end position="713"/>
    </location>
</feature>
<dbReference type="AlphaFoldDB" id="A0A226EEZ8"/>
<feature type="region of interest" description="Disordered" evidence="2">
    <location>
        <begin position="168"/>
        <end position="191"/>
    </location>
</feature>
<dbReference type="OrthoDB" id="8958038at2759"/>
<evidence type="ECO:0000313" key="6">
    <source>
        <dbReference type="Proteomes" id="UP000198287"/>
    </source>
</evidence>
<dbReference type="EMBL" id="LNIX01000004">
    <property type="protein sequence ID" value="OXA55960.1"/>
    <property type="molecule type" value="Genomic_DNA"/>
</dbReference>
<sequence>MSNPLFATFAMPFSSSPDYWTSLTSSPSVSTPHTFFGATPPPVSTSQNYWTVPQSTPYMFSAPPPPNSPTVTPVSTRHGFSDTIPPPPSNPIITSVPTPHTFSAAPPPPPINPIVTTAHHTTTPIVSAATGSTIPPPQATYYWTAPHHEINHHERKRRNNHDRVMVAEEEKKKSRGDHQDNRPRQNKPPELCPCCKSNNHKLHACRDFADKPTDERWELVKNNHLCFRCMASGHGARDCKFSRSCGVDGCEKPHHKMLHIAAPRRRQAEDHPENPRRPAAVPPEMVNPGEEYPYINLMVLPVTLEGPSGSISTFMMLDCGSTLTVVESTIAEAIGLRGESRQIKVGGFQTDPTILNTKVVSLRIKSKDSSFVHNLQNVKTVDKLKLREQSVRKSLLKKWPHLQGIDLDTYDCKRPGILVGMDNPTLFLQKDYRVGKGSNSNSPIAIRTPLGWAPEEEMKTHCVLHFHETVPLMDISRFSLWRRLINTTAYVFRVRDLTMKKSPFYSKQLCPEALVRAQQWWWRTSQQESFPNEWECLSAELPLPKKSKLSKLCPYLDKDGVLRARGRIDNAAQVDAAKRRPSEDESGIIILSRYCVIGFAVILQIALGLLPVVVLIQDIFYPAKDPRQLSQDRIGNWCMWAVGFFAALLLNELVLFQNRVHYALVSLCTSAFCTNFCTGCILSYRGIRMSMEEHGFPLNFLAVVVMWVPYFIFSHLDFVRLTRFALRLEERQAVLVPMTTMTSGGGGSGSANQGGNNPPMYQASQLSLFVASGVQSVVAVAAFLPTTDLVYFPGKIFSILTFPSLTFIAEVIFQFGKTCRGPFLITFTAFFLGTVYSQLVWYISLVLDEEEEFLGMGKPYLLGVGGFMGVAAFLYVVRFLYVILTKWEKKE</sequence>
<keyword evidence="1" id="KW-0862">Zinc</keyword>
<feature type="compositionally biased region" description="Basic and acidic residues" evidence="2">
    <location>
        <begin position="266"/>
        <end position="276"/>
    </location>
</feature>
<keyword evidence="3" id="KW-0472">Membrane</keyword>
<feature type="region of interest" description="Disordered" evidence="2">
    <location>
        <begin position="264"/>
        <end position="285"/>
    </location>
</feature>
<evidence type="ECO:0000256" key="1">
    <source>
        <dbReference type="PROSITE-ProRule" id="PRU00047"/>
    </source>
</evidence>
<proteinExistence type="predicted"/>
<feature type="region of interest" description="Disordered" evidence="2">
    <location>
        <begin position="63"/>
        <end position="87"/>
    </location>
</feature>
<keyword evidence="3" id="KW-1133">Transmembrane helix</keyword>
<protein>
    <recommendedName>
        <fullName evidence="4">CCHC-type domain-containing protein</fullName>
    </recommendedName>
</protein>
<dbReference type="PROSITE" id="PS50158">
    <property type="entry name" value="ZF_CCHC"/>
    <property type="match status" value="1"/>
</dbReference>
<keyword evidence="3" id="KW-0812">Transmembrane</keyword>
<keyword evidence="6" id="KW-1185">Reference proteome</keyword>
<dbReference type="InterPro" id="IPR001878">
    <property type="entry name" value="Znf_CCHC"/>
</dbReference>
<evidence type="ECO:0000256" key="2">
    <source>
        <dbReference type="SAM" id="MobiDB-lite"/>
    </source>
</evidence>
<dbReference type="PANTHER" id="PTHR47331">
    <property type="entry name" value="PHD-TYPE DOMAIN-CONTAINING PROTEIN"/>
    <property type="match status" value="1"/>
</dbReference>
<feature type="domain" description="CCHC-type" evidence="4">
    <location>
        <begin position="226"/>
        <end position="240"/>
    </location>
</feature>
<comment type="caution">
    <text evidence="5">The sequence shown here is derived from an EMBL/GenBank/DDBJ whole genome shotgun (WGS) entry which is preliminary data.</text>
</comment>
<dbReference type="GO" id="GO:0003676">
    <property type="term" value="F:nucleic acid binding"/>
    <property type="evidence" value="ECO:0007669"/>
    <property type="project" value="InterPro"/>
</dbReference>
<evidence type="ECO:0000256" key="3">
    <source>
        <dbReference type="SAM" id="Phobius"/>
    </source>
</evidence>
<accession>A0A226EEZ8</accession>
<evidence type="ECO:0000313" key="5">
    <source>
        <dbReference type="EMBL" id="OXA55960.1"/>
    </source>
</evidence>
<feature type="compositionally biased region" description="Basic and acidic residues" evidence="2">
    <location>
        <begin position="168"/>
        <end position="183"/>
    </location>
</feature>
<dbReference type="GO" id="GO:0008270">
    <property type="term" value="F:zinc ion binding"/>
    <property type="evidence" value="ECO:0007669"/>
    <property type="project" value="UniProtKB-KW"/>
</dbReference>
<evidence type="ECO:0000259" key="4">
    <source>
        <dbReference type="PROSITE" id="PS50158"/>
    </source>
</evidence>
<feature type="transmembrane region" description="Helical" evidence="3">
    <location>
        <begin position="796"/>
        <end position="816"/>
    </location>
</feature>
<dbReference type="Proteomes" id="UP000198287">
    <property type="component" value="Unassembled WGS sequence"/>
</dbReference>
<keyword evidence="1" id="KW-0479">Metal-binding</keyword>
<organism evidence="5 6">
    <name type="scientific">Folsomia candida</name>
    <name type="common">Springtail</name>
    <dbReference type="NCBI Taxonomy" id="158441"/>
    <lineage>
        <taxon>Eukaryota</taxon>
        <taxon>Metazoa</taxon>
        <taxon>Ecdysozoa</taxon>
        <taxon>Arthropoda</taxon>
        <taxon>Hexapoda</taxon>
        <taxon>Collembola</taxon>
        <taxon>Entomobryomorpha</taxon>
        <taxon>Isotomoidea</taxon>
        <taxon>Isotomidae</taxon>
        <taxon>Proisotominae</taxon>
        <taxon>Folsomia</taxon>
    </lineage>
</organism>